<evidence type="ECO:0000313" key="2">
    <source>
        <dbReference type="EMBL" id="KAG2373350.1"/>
    </source>
</evidence>
<protein>
    <submittedName>
        <fullName evidence="2">Uncharacterized protein</fullName>
    </submittedName>
</protein>
<feature type="compositionally biased region" description="Low complexity" evidence="1">
    <location>
        <begin position="39"/>
        <end position="63"/>
    </location>
</feature>
<dbReference type="Proteomes" id="UP000816034">
    <property type="component" value="Unassembled WGS sequence"/>
</dbReference>
<sequence>MEAVLKLSNIHAQELLTHRVIRFNKNWDMIPHKVDNNDLDVANDASNGCQQSSTSTSPSQQQSIDTDKPQYVIFLLHPNNDEVPKLSTSDDSSNIDENWFQQEIQQIDQSKEVFDEYFHYLKKHELITSLKAHDHYYERWSQFSINGNSSNNQLSNDSHYCMYMKVLNDGSIPSTDQANASNQYEVGGTLAFSVKNVIVDGQRVKMGLSGSGWLRPKFRPIQEAKLVPWFLQLLMFKELGVRYFYAHVFEDNAKSLGFIEKSGMIPSRFRMNFIGATLPLNPQSSFDNSNSSLQKLNEDQFDSLMRNLYTTGNFLLDNLHDLYHHPNFKGCFVDANQQFTFQIWKCKYATHTKSSENLPAYMVINMTQLNSAEDLTHEQFDRMEQYLQNDLLPQIVQTESHELPPVNVDTSRCSVLYVTNSAPLRTFICERHSQNPQLSYATLAYTFQDNDMFMFYVQSKERQKNTPLPNSEPIWNFMMGESKNSSPSNNSQHLNLFLDPRDCTNKPLVWSEEIRKSVSREQLNKLKNGQQKKTMTASTNNPSSVSNGSETSTGSSSEAKNVVTASPPRQMSETSKVVDTASCTVPMVTSDKPDQPSTSLWSKLSPRSQSNALLRAVSLNSSSTTTTGSHLLRWTLILAPAVLLAAFGVRKWWNSSQNAQTHSQ</sequence>
<dbReference type="AlphaFoldDB" id="A0AA88G7Q8"/>
<evidence type="ECO:0000313" key="3">
    <source>
        <dbReference type="Proteomes" id="UP000816034"/>
    </source>
</evidence>
<dbReference type="RefSeq" id="XP_044542524.1">
    <property type="nucleotide sequence ID" value="XM_044687958.1"/>
</dbReference>
<organism evidence="2 3">
    <name type="scientific">Naegleria lovaniensis</name>
    <name type="common">Amoeba</name>
    <dbReference type="NCBI Taxonomy" id="51637"/>
    <lineage>
        <taxon>Eukaryota</taxon>
        <taxon>Discoba</taxon>
        <taxon>Heterolobosea</taxon>
        <taxon>Tetramitia</taxon>
        <taxon>Eutetramitia</taxon>
        <taxon>Vahlkampfiidae</taxon>
        <taxon>Naegleria</taxon>
    </lineage>
</organism>
<feature type="compositionally biased region" description="Low complexity" evidence="1">
    <location>
        <begin position="543"/>
        <end position="558"/>
    </location>
</feature>
<feature type="region of interest" description="Disordered" evidence="1">
    <location>
        <begin position="38"/>
        <end position="64"/>
    </location>
</feature>
<dbReference type="GeneID" id="68104670"/>
<evidence type="ECO:0000256" key="1">
    <source>
        <dbReference type="SAM" id="MobiDB-lite"/>
    </source>
</evidence>
<feature type="compositionally biased region" description="Polar residues" evidence="1">
    <location>
        <begin position="563"/>
        <end position="578"/>
    </location>
</feature>
<proteinExistence type="predicted"/>
<name>A0AA88G7Q8_NAELO</name>
<reference evidence="2 3" key="1">
    <citation type="journal article" date="2018" name="BMC Genomics">
        <title>The genome of Naegleria lovaniensis, the basis for a comparative approach to unravel pathogenicity factors of the human pathogenic amoeba N. fowleri.</title>
        <authorList>
            <person name="Liechti N."/>
            <person name="Schurch N."/>
            <person name="Bruggmann R."/>
            <person name="Wittwer M."/>
        </authorList>
    </citation>
    <scope>NUCLEOTIDE SEQUENCE [LARGE SCALE GENOMIC DNA]</scope>
    <source>
        <strain evidence="2 3">ATCC 30569</strain>
    </source>
</reference>
<accession>A0AA88G7Q8</accession>
<feature type="region of interest" description="Disordered" evidence="1">
    <location>
        <begin position="521"/>
        <end position="578"/>
    </location>
</feature>
<gene>
    <name evidence="2" type="ORF">C9374_012216</name>
</gene>
<dbReference type="EMBL" id="PYSW02000056">
    <property type="protein sequence ID" value="KAG2373350.1"/>
    <property type="molecule type" value="Genomic_DNA"/>
</dbReference>
<comment type="caution">
    <text evidence="2">The sequence shown here is derived from an EMBL/GenBank/DDBJ whole genome shotgun (WGS) entry which is preliminary data.</text>
</comment>
<keyword evidence="3" id="KW-1185">Reference proteome</keyword>